<gene>
    <name evidence="2" type="ORF">ACFOMH_10370</name>
</gene>
<proteinExistence type="predicted"/>
<sequence>MTRKIDSNTPRKETTLRPNQSVAAAMPAMPESPIPDWGQGNRTPDPLARPLRRQPRQG</sequence>
<protein>
    <submittedName>
        <fullName evidence="2">Uncharacterized protein</fullName>
    </submittedName>
</protein>
<feature type="region of interest" description="Disordered" evidence="1">
    <location>
        <begin position="1"/>
        <end position="58"/>
    </location>
</feature>
<comment type="caution">
    <text evidence="2">The sequence shown here is derived from an EMBL/GenBank/DDBJ whole genome shotgun (WGS) entry which is preliminary data.</text>
</comment>
<evidence type="ECO:0000313" key="3">
    <source>
        <dbReference type="Proteomes" id="UP001595721"/>
    </source>
</evidence>
<accession>A0ABV7R738</accession>
<dbReference type="RefSeq" id="WP_377744321.1">
    <property type="nucleotide sequence ID" value="NZ_JBHRXJ010000006.1"/>
</dbReference>
<dbReference type="Proteomes" id="UP001595721">
    <property type="component" value="Unassembled WGS sequence"/>
</dbReference>
<evidence type="ECO:0000313" key="2">
    <source>
        <dbReference type="EMBL" id="MFC3528580.1"/>
    </source>
</evidence>
<keyword evidence="3" id="KW-1185">Reference proteome</keyword>
<name>A0ABV7R738_9RHOB</name>
<feature type="compositionally biased region" description="Basic and acidic residues" evidence="1">
    <location>
        <begin position="1"/>
        <end position="15"/>
    </location>
</feature>
<reference evidence="3" key="1">
    <citation type="journal article" date="2019" name="Int. J. Syst. Evol. Microbiol.">
        <title>The Global Catalogue of Microorganisms (GCM) 10K type strain sequencing project: providing services to taxonomists for standard genome sequencing and annotation.</title>
        <authorList>
            <consortium name="The Broad Institute Genomics Platform"/>
            <consortium name="The Broad Institute Genome Sequencing Center for Infectious Disease"/>
            <person name="Wu L."/>
            <person name="Ma J."/>
        </authorList>
    </citation>
    <scope>NUCLEOTIDE SEQUENCE [LARGE SCALE GENOMIC DNA]</scope>
    <source>
        <strain evidence="3">KCTC 42899</strain>
    </source>
</reference>
<evidence type="ECO:0000256" key="1">
    <source>
        <dbReference type="SAM" id="MobiDB-lite"/>
    </source>
</evidence>
<organism evidence="2 3">
    <name type="scientific">Paracoccus mangrovi</name>
    <dbReference type="NCBI Taxonomy" id="1715645"/>
    <lineage>
        <taxon>Bacteria</taxon>
        <taxon>Pseudomonadati</taxon>
        <taxon>Pseudomonadota</taxon>
        <taxon>Alphaproteobacteria</taxon>
        <taxon>Rhodobacterales</taxon>
        <taxon>Paracoccaceae</taxon>
        <taxon>Paracoccus</taxon>
    </lineage>
</organism>
<dbReference type="EMBL" id="JBHRXJ010000006">
    <property type="protein sequence ID" value="MFC3528580.1"/>
    <property type="molecule type" value="Genomic_DNA"/>
</dbReference>